<keyword evidence="5" id="KW-0945">Host-virus interaction</keyword>
<dbReference type="EMBL" id="MN641877">
    <property type="protein sequence ID" value="QII88915.1"/>
    <property type="molecule type" value="Genomic_DNA"/>
</dbReference>
<keyword evidence="7" id="KW-1133">Transmembrane helix</keyword>
<dbReference type="InterPro" id="IPR016187">
    <property type="entry name" value="CTDL_fold"/>
</dbReference>
<dbReference type="InterPro" id="IPR016186">
    <property type="entry name" value="C-type_lectin-like/link_sf"/>
</dbReference>
<comment type="subunit">
    <text evidence="3">Homodimer.</text>
</comment>
<dbReference type="Gene3D" id="3.10.100.10">
    <property type="entry name" value="Mannose-Binding Protein A, subunit A"/>
    <property type="match status" value="1"/>
</dbReference>
<proteinExistence type="inferred from homology"/>
<dbReference type="SUPFAM" id="SSF56436">
    <property type="entry name" value="C-type lectin-like"/>
    <property type="match status" value="1"/>
</dbReference>
<gene>
    <name evidence="8" type="primary">EP153R</name>
</gene>
<reference evidence="8" key="1">
    <citation type="submission" date="2019-11" db="EMBL/GenBank/DDBJ databases">
        <authorList>
            <person name="Ndlovu S.S."/>
            <person name="Carulei O."/>
        </authorList>
    </citation>
    <scope>NUCLEOTIDE SEQUENCE [LARGE SCALE GENOMIC DNA]</scope>
    <source>
        <strain evidence="8">RSA_2_2004</strain>
    </source>
</reference>
<evidence type="ECO:0000256" key="1">
    <source>
        <dbReference type="ARBA" id="ARBA00004641"/>
    </source>
</evidence>
<organismHost>
    <name type="scientific">Ornithodoros moubata</name>
    <name type="common">Soft tick</name>
    <name type="synonym">Argasid tick</name>
    <dbReference type="NCBI Taxonomy" id="6938"/>
</organismHost>
<evidence type="ECO:0000256" key="6">
    <source>
        <dbReference type="ARBA" id="ARBA00046054"/>
    </source>
</evidence>
<keyword evidence="5" id="KW-1119">Modulation of host cell apoptosis by virus</keyword>
<sequence length="179" mass="21155">MFSIKKYTGLIDTNYVQKILHDSTTIQICYILFGILIGTIMISLIYIFIFWENYIQCIQNDDTMFYCPTDWVGYIIVCYYFTIIIHEKNYTAASNSCIQLYTTLAIIDTILLYLTTKYIYESGYWVIYSLPIIQSVLLRNTSYTKKVIYTGLLFICSILIIKHFKLYIRLIKLITQLNH</sequence>
<dbReference type="GO" id="GO:0044167">
    <property type="term" value="C:host cell endoplasmic reticulum membrane"/>
    <property type="evidence" value="ECO:0007669"/>
    <property type="project" value="UniProtKB-SubCell"/>
</dbReference>
<feature type="transmembrane region" description="Helical" evidence="7">
    <location>
        <begin position="71"/>
        <end position="86"/>
    </location>
</feature>
<comment type="subcellular location">
    <subcellularLocation>
        <location evidence="1">Host endoplasmic reticulum membrane</location>
        <topology evidence="1">Single-pass type II membrane protein</topology>
    </subcellularLocation>
</comment>
<evidence type="ECO:0000256" key="4">
    <source>
        <dbReference type="ARBA" id="ARBA00018127"/>
    </source>
</evidence>
<dbReference type="GO" id="GO:0052150">
    <property type="term" value="P:symbiont-mediated perturbation of host apoptosis"/>
    <property type="evidence" value="ECO:0007669"/>
    <property type="project" value="UniProtKB-KW"/>
</dbReference>
<evidence type="ECO:0000256" key="7">
    <source>
        <dbReference type="SAM" id="Phobius"/>
    </source>
</evidence>
<evidence type="ECO:0000256" key="5">
    <source>
        <dbReference type="ARBA" id="ARBA00023323"/>
    </source>
</evidence>
<organismHost>
    <name type="scientific">Ornithodoros</name>
    <name type="common">relapsing fever ticks</name>
    <dbReference type="NCBI Taxonomy" id="6937"/>
</organismHost>
<organismHost>
    <name type="scientific">Potamochoerus larvatus</name>
    <name type="common">Bushpig</name>
    <dbReference type="NCBI Taxonomy" id="273792"/>
</organismHost>
<evidence type="ECO:0000256" key="2">
    <source>
        <dbReference type="ARBA" id="ARBA00010967"/>
    </source>
</evidence>
<accession>A0A6G7KUA9</accession>
<comment type="similarity">
    <text evidence="2">Belongs to the asfivirus lectin-like protein family.</text>
</comment>
<name>A0A6G7KUA9_ASF</name>
<comment type="function">
    <text evidence="6">Down-regulates MHC-I expression by impairing the appropriate configuration or presentation into the plasma membrane of the latter. Participates in viral hemadsorption, which may help viral spread. Reduces the transactivating activity of host TP53, thus inhibiting apoptosis. Non-essential for virus growth in swine macrophage cell cultures.</text>
</comment>
<feature type="transmembrane region" description="Helical" evidence="7">
    <location>
        <begin position="147"/>
        <end position="164"/>
    </location>
</feature>
<evidence type="ECO:0000313" key="8">
    <source>
        <dbReference type="EMBL" id="QII88915.1"/>
    </source>
</evidence>
<organismHost>
    <name type="scientific">Phacochoerus aethiopicus</name>
    <name type="common">Warthog</name>
    <dbReference type="NCBI Taxonomy" id="85517"/>
</organismHost>
<protein>
    <recommendedName>
        <fullName evidence="4">Lectin-like protein EP153R</fullName>
    </recommendedName>
</protein>
<organismHost>
    <name type="scientific">Sus scrofa</name>
    <name type="common">Pig</name>
    <dbReference type="NCBI Taxonomy" id="9823"/>
</organismHost>
<organism evidence="8">
    <name type="scientific">African swine fever virus</name>
    <name type="common">ASFV</name>
    <dbReference type="NCBI Taxonomy" id="10497"/>
    <lineage>
        <taxon>Viruses</taxon>
        <taxon>Varidnaviria</taxon>
        <taxon>Bamfordvirae</taxon>
        <taxon>Nucleocytoviricota</taxon>
        <taxon>Pokkesviricetes</taxon>
        <taxon>Asfuvirales</taxon>
        <taxon>Asfarviridae</taxon>
        <taxon>Asfivirus</taxon>
        <taxon>Asfivirus haemorrhagiae</taxon>
    </lineage>
</organism>
<keyword evidence="7" id="KW-0472">Membrane</keyword>
<keyword evidence="7" id="KW-0812">Transmembrane</keyword>
<feature type="transmembrane region" description="Helical" evidence="7">
    <location>
        <begin position="28"/>
        <end position="51"/>
    </location>
</feature>
<evidence type="ECO:0000256" key="3">
    <source>
        <dbReference type="ARBA" id="ARBA00011738"/>
    </source>
</evidence>
<feature type="transmembrane region" description="Helical" evidence="7">
    <location>
        <begin position="98"/>
        <end position="120"/>
    </location>
</feature>
<organismHost>
    <name type="scientific">Phacochoerus africanus</name>
    <name type="common">Warthog</name>
    <dbReference type="NCBI Taxonomy" id="41426"/>
</organismHost>